<dbReference type="GO" id="GO:0030288">
    <property type="term" value="C:outer membrane-bounded periplasmic space"/>
    <property type="evidence" value="ECO:0007669"/>
    <property type="project" value="TreeGrafter"/>
</dbReference>
<dbReference type="AlphaFoldDB" id="A0A4V1C8U3"/>
<dbReference type="InterPro" id="IPR018392">
    <property type="entry name" value="LysM"/>
</dbReference>
<evidence type="ECO:0000256" key="2">
    <source>
        <dbReference type="ARBA" id="ARBA00011901"/>
    </source>
</evidence>
<keyword evidence="3 6" id="KW-0378">Hydrolase</keyword>
<evidence type="ECO:0000313" key="7">
    <source>
        <dbReference type="Proteomes" id="UP000296201"/>
    </source>
</evidence>
<dbReference type="Gene3D" id="2.60.40.3500">
    <property type="match status" value="1"/>
</dbReference>
<dbReference type="SUPFAM" id="SSF54106">
    <property type="entry name" value="LysM domain"/>
    <property type="match status" value="1"/>
</dbReference>
<dbReference type="GO" id="GO:0008745">
    <property type="term" value="F:N-acetylmuramoyl-L-alanine amidase activity"/>
    <property type="evidence" value="ECO:0007669"/>
    <property type="project" value="UniProtKB-EC"/>
</dbReference>
<dbReference type="InterPro" id="IPR002508">
    <property type="entry name" value="MurNAc-LAA_cat"/>
</dbReference>
<evidence type="ECO:0000256" key="4">
    <source>
        <dbReference type="SAM" id="MobiDB-lite"/>
    </source>
</evidence>
<comment type="catalytic activity">
    <reaction evidence="1">
        <text>Hydrolyzes the link between N-acetylmuramoyl residues and L-amino acid residues in certain cell-wall glycopeptides.</text>
        <dbReference type="EC" id="3.5.1.28"/>
    </reaction>
</comment>
<dbReference type="InterPro" id="IPR050695">
    <property type="entry name" value="N-acetylmuramoyl_amidase_3"/>
</dbReference>
<dbReference type="Gene3D" id="3.10.350.10">
    <property type="entry name" value="LysM domain"/>
    <property type="match status" value="1"/>
</dbReference>
<dbReference type="SMART" id="SM00646">
    <property type="entry name" value="Ami_3"/>
    <property type="match status" value="1"/>
</dbReference>
<dbReference type="Pfam" id="PF11741">
    <property type="entry name" value="AMIN"/>
    <property type="match status" value="1"/>
</dbReference>
<dbReference type="CDD" id="cd02696">
    <property type="entry name" value="MurNAc-LAA"/>
    <property type="match status" value="1"/>
</dbReference>
<feature type="domain" description="LysM" evidence="5">
    <location>
        <begin position="452"/>
        <end position="496"/>
    </location>
</feature>
<feature type="compositionally biased region" description="Polar residues" evidence="4">
    <location>
        <begin position="174"/>
        <end position="184"/>
    </location>
</feature>
<sequence>MIRKNNVNPLKAFMTVMAAMLVVVMSTSVFAKTSLVKMRMGQGEDKTRVVFEIKQNHRFEITTLKNPARIVVDFYKAENQLTFSKMKFLDARVKQARVKNQAKRTRVVLDLRDDFDYSYFALAKNKSGAERVVIDVTNRKVTKHVAKKTVKNTKKTAKKIVVAKKAAPEKVTRQVAQASFSTKPKTNKSSRKEDVANNRVTRSMLNSGSDVFQTKNKDLVVAIDAGHGGKDTGAIGHNNLREKVVVLKLAKKLKKYIDAQPGMRAVLTRDKDVFIPLHKRVRIAHKKDADIFLSLHADAFPDARARGGSVYILSTNGASSVMARILAKSENASLQDVKLKGRDADVAFVLSDLTRSANIRASRKLGQAVLGEMARSVRLHKKSVQSADFAVLKSIDMPSLLIETAFISNPVEARKLSSDHFQTQMAKSIVSGLDKFVQHNATKPRWGEQLYVHYRVQSGDTLSEIAENYNISTYKLKKINGIKKADRLYVGKKLRIPVSEDVIATL</sequence>
<dbReference type="Pfam" id="PF01520">
    <property type="entry name" value="Amidase_3"/>
    <property type="match status" value="1"/>
</dbReference>
<dbReference type="PROSITE" id="PS51782">
    <property type="entry name" value="LYSM"/>
    <property type="match status" value="1"/>
</dbReference>
<dbReference type="SUPFAM" id="SSF53187">
    <property type="entry name" value="Zn-dependent exopeptidases"/>
    <property type="match status" value="1"/>
</dbReference>
<protein>
    <recommendedName>
        <fullName evidence="2">N-acetylmuramoyl-L-alanine amidase</fullName>
        <ecNumber evidence="2">3.5.1.28</ecNumber>
    </recommendedName>
</protein>
<reference evidence="6 7" key="1">
    <citation type="submission" date="2018-08" db="EMBL/GenBank/DDBJ databases">
        <title>Horizontal acquisition of hydrogen conversion ability and other habitat adaptations in Hydrogenovibrio crunogenus strains.</title>
        <authorList>
            <person name="Gonnella G."/>
            <person name="Adam N."/>
            <person name="Perner M."/>
        </authorList>
    </citation>
    <scope>NUCLEOTIDE SEQUENCE [LARGE SCALE GENOMIC DNA]</scope>
    <source>
        <strain evidence="6 7">SP-41</strain>
    </source>
</reference>
<dbReference type="FunFam" id="3.40.630.40:FF:000005">
    <property type="entry name" value="N-acetylmuramoyl-L-alanine amidase (AmiA)"/>
    <property type="match status" value="1"/>
</dbReference>
<dbReference type="InterPro" id="IPR036779">
    <property type="entry name" value="LysM_dom_sf"/>
</dbReference>
<proteinExistence type="predicted"/>
<evidence type="ECO:0000256" key="3">
    <source>
        <dbReference type="ARBA" id="ARBA00022801"/>
    </source>
</evidence>
<dbReference type="InterPro" id="IPR021731">
    <property type="entry name" value="AMIN_dom"/>
</dbReference>
<organism evidence="6 7">
    <name type="scientific">Hydrogenovibrio crunogenus</name>
    <dbReference type="NCBI Taxonomy" id="39765"/>
    <lineage>
        <taxon>Bacteria</taxon>
        <taxon>Pseudomonadati</taxon>
        <taxon>Pseudomonadota</taxon>
        <taxon>Gammaproteobacteria</taxon>
        <taxon>Thiotrichales</taxon>
        <taxon>Piscirickettsiaceae</taxon>
        <taxon>Hydrogenovibrio</taxon>
    </lineage>
</organism>
<feature type="region of interest" description="Disordered" evidence="4">
    <location>
        <begin position="173"/>
        <end position="194"/>
    </location>
</feature>
<accession>A0A4V1C8U3</accession>
<dbReference type="GO" id="GO:0009253">
    <property type="term" value="P:peptidoglycan catabolic process"/>
    <property type="evidence" value="ECO:0007669"/>
    <property type="project" value="InterPro"/>
</dbReference>
<dbReference type="EC" id="3.5.1.28" evidence="2"/>
<keyword evidence="7" id="KW-1185">Reference proteome</keyword>
<dbReference type="PANTHER" id="PTHR30404">
    <property type="entry name" value="N-ACETYLMURAMOYL-L-ALANINE AMIDASE"/>
    <property type="match status" value="1"/>
</dbReference>
<evidence type="ECO:0000256" key="1">
    <source>
        <dbReference type="ARBA" id="ARBA00001561"/>
    </source>
</evidence>
<dbReference type="EMBL" id="CP032096">
    <property type="protein sequence ID" value="QBZ83104.1"/>
    <property type="molecule type" value="Genomic_DNA"/>
</dbReference>
<dbReference type="Gene3D" id="3.40.630.40">
    <property type="entry name" value="Zn-dependent exopeptidases"/>
    <property type="match status" value="1"/>
</dbReference>
<dbReference type="Proteomes" id="UP000296201">
    <property type="component" value="Chromosome"/>
</dbReference>
<dbReference type="PANTHER" id="PTHR30404:SF0">
    <property type="entry name" value="N-ACETYLMURAMOYL-L-ALANINE AMIDASE AMIC"/>
    <property type="match status" value="1"/>
</dbReference>
<evidence type="ECO:0000259" key="5">
    <source>
        <dbReference type="PROSITE" id="PS51782"/>
    </source>
</evidence>
<evidence type="ECO:0000313" key="6">
    <source>
        <dbReference type="EMBL" id="QBZ83104.1"/>
    </source>
</evidence>
<dbReference type="OrthoDB" id="9806267at2"/>
<dbReference type="SMART" id="SM00257">
    <property type="entry name" value="LysM"/>
    <property type="match status" value="1"/>
</dbReference>
<dbReference type="CDD" id="cd00118">
    <property type="entry name" value="LysM"/>
    <property type="match status" value="1"/>
</dbReference>
<name>A0A4V1C8U3_9GAMM</name>
<gene>
    <name evidence="6" type="primary">amiC_2</name>
    <name evidence="6" type="ORF">GHNINEIG_01145</name>
</gene>
<dbReference type="Pfam" id="PF01476">
    <property type="entry name" value="LysM"/>
    <property type="match status" value="1"/>
</dbReference>